<gene>
    <name evidence="1" type="ORF">GCM10008955_27100</name>
</gene>
<dbReference type="Proteomes" id="UP000647587">
    <property type="component" value="Unassembled WGS sequence"/>
</dbReference>
<evidence type="ECO:0000313" key="1">
    <source>
        <dbReference type="EMBL" id="GGK31796.1"/>
    </source>
</evidence>
<dbReference type="InterPro" id="IPR019646">
    <property type="entry name" value="Aminoglyc_AdlTrfase"/>
</dbReference>
<comment type="caution">
    <text evidence="1">The sequence shown here is derived from an EMBL/GenBank/DDBJ whole genome shotgun (WGS) entry which is preliminary data.</text>
</comment>
<name>A0ABQ2EYP6_9DEIO</name>
<protein>
    <recommendedName>
        <fullName evidence="3">Nucleotidyltransferase family protein</fullName>
    </recommendedName>
</protein>
<organism evidence="1 2">
    <name type="scientific">Deinococcus malanensis</name>
    <dbReference type="NCBI Taxonomy" id="1706855"/>
    <lineage>
        <taxon>Bacteria</taxon>
        <taxon>Thermotogati</taxon>
        <taxon>Deinococcota</taxon>
        <taxon>Deinococci</taxon>
        <taxon>Deinococcales</taxon>
        <taxon>Deinococcaceae</taxon>
        <taxon>Deinococcus</taxon>
    </lineage>
</organism>
<proteinExistence type="predicted"/>
<evidence type="ECO:0000313" key="2">
    <source>
        <dbReference type="Proteomes" id="UP000647587"/>
    </source>
</evidence>
<sequence>MLLESTLPVYWALSEAGVTAWLIEGNAIELLARRHVRDHDDLDFLIPAAQGRQAGAALEQQGFLHAHGSLEAGTVFYRREDLLVDLVPVQADPPRMLGELSRMNWPGHFLDEWWVEVRGVRVRTLSPAMHRVMKDTVSAYYGVELREKDRLDLAALATLDT</sequence>
<keyword evidence="2" id="KW-1185">Reference proteome</keyword>
<dbReference type="EMBL" id="BMPP01000011">
    <property type="protein sequence ID" value="GGK31796.1"/>
    <property type="molecule type" value="Genomic_DNA"/>
</dbReference>
<evidence type="ECO:0008006" key="3">
    <source>
        <dbReference type="Google" id="ProtNLM"/>
    </source>
</evidence>
<accession>A0ABQ2EYP6</accession>
<reference evidence="2" key="1">
    <citation type="journal article" date="2019" name="Int. J. Syst. Evol. Microbiol.">
        <title>The Global Catalogue of Microorganisms (GCM) 10K type strain sequencing project: providing services to taxonomists for standard genome sequencing and annotation.</title>
        <authorList>
            <consortium name="The Broad Institute Genomics Platform"/>
            <consortium name="The Broad Institute Genome Sequencing Center for Infectious Disease"/>
            <person name="Wu L."/>
            <person name="Ma J."/>
        </authorList>
    </citation>
    <scope>NUCLEOTIDE SEQUENCE [LARGE SCALE GENOMIC DNA]</scope>
    <source>
        <strain evidence="2">JCM 30331</strain>
    </source>
</reference>
<dbReference type="Pfam" id="PF10706">
    <property type="entry name" value="Aminoglyc_resit"/>
    <property type="match status" value="1"/>
</dbReference>
<dbReference type="RefSeq" id="WP_189009711.1">
    <property type="nucleotide sequence ID" value="NZ_BMPP01000011.1"/>
</dbReference>
<dbReference type="Gene3D" id="3.30.460.40">
    <property type="match status" value="1"/>
</dbReference>